<accession>A0ABV1QMV5</accession>
<reference evidence="1 2" key="1">
    <citation type="submission" date="2024-06" db="EMBL/GenBank/DDBJ databases">
        <authorList>
            <person name="Campbell A.G."/>
        </authorList>
    </citation>
    <scope>NUCLEOTIDE SEQUENCE [LARGE SCALE GENOMIC DNA]</scope>
    <source>
        <strain evidence="1 2">EM12</strain>
    </source>
</reference>
<comment type="caution">
    <text evidence="1">The sequence shown here is derived from an EMBL/GenBank/DDBJ whole genome shotgun (WGS) entry which is preliminary data.</text>
</comment>
<evidence type="ECO:0000313" key="1">
    <source>
        <dbReference type="EMBL" id="MER2250679.1"/>
    </source>
</evidence>
<dbReference type="Proteomes" id="UP001480955">
    <property type="component" value="Unassembled WGS sequence"/>
</dbReference>
<name>A0ABV1QMV5_9HYPH</name>
<dbReference type="EMBL" id="JBELQE010000070">
    <property type="protein sequence ID" value="MER2250679.1"/>
    <property type="molecule type" value="Genomic_DNA"/>
</dbReference>
<keyword evidence="2" id="KW-1185">Reference proteome</keyword>
<evidence type="ECO:0000313" key="2">
    <source>
        <dbReference type="Proteomes" id="UP001480955"/>
    </source>
</evidence>
<proteinExistence type="predicted"/>
<organism evidence="1 2">
    <name type="scientific">Methylorubrum podarium</name>
    <dbReference type="NCBI Taxonomy" id="200476"/>
    <lineage>
        <taxon>Bacteria</taxon>
        <taxon>Pseudomonadati</taxon>
        <taxon>Pseudomonadota</taxon>
        <taxon>Alphaproteobacteria</taxon>
        <taxon>Hyphomicrobiales</taxon>
        <taxon>Methylobacteriaceae</taxon>
        <taxon>Methylorubrum</taxon>
    </lineage>
</organism>
<sequence length="254" mass="27813">MADHEPWDAQTLQAVWFSPRAREVDAARIYMAMTGREPDTVQTNKAPQAANPFLGVAQGALEHADAVVQVQQTRVDFFLNASSREAVVLPLISDTERHIDDFVTNFQNAADAVPDVIRCALVLNCLKPAPSLEEAASLVGWAIGSPIDLRHATDLGFSANIQKIFANGDFRMNRVLRWSADTYQMLNVQVGMPSMAVAPTATTLEQFAATHYIDINMAPVRSPVDPKILAELIGEMGAEAKRVRAMQTLKALEN</sequence>
<dbReference type="RefSeq" id="WP_350394867.1">
    <property type="nucleotide sequence ID" value="NZ_JBELQE010000070.1"/>
</dbReference>
<protein>
    <submittedName>
        <fullName evidence="1">Uncharacterized protein</fullName>
    </submittedName>
</protein>
<gene>
    <name evidence="1" type="ORF">ABS772_12230</name>
</gene>